<comment type="similarity">
    <text evidence="2">Belongs to the lipase maturation factor family.</text>
</comment>
<dbReference type="RefSeq" id="WP_013838675.1">
    <property type="nucleotide sequence ID" value="NC_015588.1"/>
</dbReference>
<dbReference type="EMBL" id="CP002810">
    <property type="protein sequence ID" value="AEG44283.1"/>
    <property type="molecule type" value="Genomic_DNA"/>
</dbReference>
<evidence type="ECO:0000256" key="2">
    <source>
        <dbReference type="ARBA" id="ARBA00005512"/>
    </source>
</evidence>
<evidence type="ECO:0000313" key="11">
    <source>
        <dbReference type="Proteomes" id="UP000009236"/>
    </source>
</evidence>
<protein>
    <recommendedName>
        <fullName evidence="12">Lipase maturation factor family protein</fullName>
    </recommendedName>
</protein>
<organism evidence="11">
    <name type="scientific">Isoptericola variabilis (strain 225)</name>
    <dbReference type="NCBI Taxonomy" id="743718"/>
    <lineage>
        <taxon>Bacteria</taxon>
        <taxon>Bacillati</taxon>
        <taxon>Actinomycetota</taxon>
        <taxon>Actinomycetes</taxon>
        <taxon>Micrococcales</taxon>
        <taxon>Promicromonosporaceae</taxon>
        <taxon>Isoptericola</taxon>
    </lineage>
</organism>
<dbReference type="eggNOG" id="COG3011">
    <property type="taxonomic scope" value="Bacteria"/>
</dbReference>
<dbReference type="Pfam" id="PF06762">
    <property type="entry name" value="LMF1"/>
    <property type="match status" value="1"/>
</dbReference>
<name>F6FUF5_ISOV2</name>
<dbReference type="HOGENOM" id="CLU_020557_2_0_11"/>
<evidence type="ECO:0000256" key="4">
    <source>
        <dbReference type="ARBA" id="ARBA00022824"/>
    </source>
</evidence>
<feature type="transmembrane region" description="Helical" evidence="7">
    <location>
        <begin position="154"/>
        <end position="176"/>
    </location>
</feature>
<dbReference type="STRING" id="743718.Isova_1527"/>
<feature type="transmembrane region" description="Helical" evidence="7">
    <location>
        <begin position="262"/>
        <end position="289"/>
    </location>
</feature>
<evidence type="ECO:0000259" key="8">
    <source>
        <dbReference type="Pfam" id="PF06762"/>
    </source>
</evidence>
<comment type="subcellular location">
    <subcellularLocation>
        <location evidence="1">Endoplasmic reticulum membrane</location>
        <topology evidence="1">Multi-pass membrane protein</topology>
    </subcellularLocation>
</comment>
<evidence type="ECO:0000313" key="10">
    <source>
        <dbReference type="EMBL" id="AEG44283.1"/>
    </source>
</evidence>
<dbReference type="InterPro" id="IPR009613">
    <property type="entry name" value="LMF"/>
</dbReference>
<reference evidence="10 11" key="1">
    <citation type="submission" date="2011-05" db="EMBL/GenBank/DDBJ databases">
        <title>Complete sequence of Isoptericola variabilis 225.</title>
        <authorList>
            <consortium name="US DOE Joint Genome Institute"/>
            <person name="Lucas S."/>
            <person name="Han J."/>
            <person name="Lapidus A."/>
            <person name="Cheng J.-F."/>
            <person name="Goodwin L."/>
            <person name="Pitluck S."/>
            <person name="Peters L."/>
            <person name="Mikhailova N."/>
            <person name="Zeytun A."/>
            <person name="Han C."/>
            <person name="Tapia R."/>
            <person name="Land M."/>
            <person name="Hauser L."/>
            <person name="Kyrpides N."/>
            <person name="Ivanova N."/>
            <person name="Pagani I."/>
            <person name="Siebers A."/>
            <person name="Allgaier M."/>
            <person name="Thelen M."/>
            <person name="Hugenholtz P."/>
            <person name="Gladden J."/>
            <person name="Woyke T."/>
        </authorList>
    </citation>
    <scope>NUCLEOTIDE SEQUENCE [LARGE SCALE GENOMIC DNA]</scope>
    <source>
        <strain evidence="11">225</strain>
    </source>
</reference>
<keyword evidence="3 7" id="KW-0812">Transmembrane</keyword>
<feature type="transmembrane region" description="Helical" evidence="7">
    <location>
        <begin position="309"/>
        <end position="332"/>
    </location>
</feature>
<dbReference type="GO" id="GO:0051604">
    <property type="term" value="P:protein maturation"/>
    <property type="evidence" value="ECO:0007669"/>
    <property type="project" value="InterPro"/>
</dbReference>
<dbReference type="KEGG" id="iva:Isova_1527"/>
<dbReference type="Pfam" id="PF25179">
    <property type="entry name" value="LMF1_C"/>
    <property type="match status" value="1"/>
</dbReference>
<evidence type="ECO:0000256" key="1">
    <source>
        <dbReference type="ARBA" id="ARBA00004477"/>
    </source>
</evidence>
<keyword evidence="4" id="KW-0256">Endoplasmic reticulum</keyword>
<feature type="transmembrane region" description="Helical" evidence="7">
    <location>
        <begin position="79"/>
        <end position="98"/>
    </location>
</feature>
<dbReference type="InterPro" id="IPR057434">
    <property type="entry name" value="LMF1/2_N"/>
</dbReference>
<keyword evidence="11" id="KW-1185">Reference proteome</keyword>
<feature type="transmembrane region" description="Helical" evidence="7">
    <location>
        <begin position="104"/>
        <end position="121"/>
    </location>
</feature>
<gene>
    <name evidence="10" type="ordered locus">Isova_1527</name>
</gene>
<feature type="domain" description="Lipase maturation factor 1/2 N-terminal" evidence="8">
    <location>
        <begin position="129"/>
        <end position="281"/>
    </location>
</feature>
<keyword evidence="5 7" id="KW-1133">Transmembrane helix</keyword>
<evidence type="ECO:0000259" key="9">
    <source>
        <dbReference type="Pfam" id="PF25179"/>
    </source>
</evidence>
<evidence type="ECO:0008006" key="12">
    <source>
        <dbReference type="Google" id="ProtNLM"/>
    </source>
</evidence>
<dbReference type="AlphaFoldDB" id="F6FUF5"/>
<feature type="domain" description="Lipase maturation factor 1/2 C-terminal" evidence="9">
    <location>
        <begin position="350"/>
        <end position="484"/>
    </location>
</feature>
<dbReference type="InterPro" id="IPR057433">
    <property type="entry name" value="LMF1/2_C"/>
</dbReference>
<dbReference type="PANTHER" id="PTHR14463:SF10">
    <property type="entry name" value="LIPASE MATURATION FACTOR 1"/>
    <property type="match status" value="1"/>
</dbReference>
<dbReference type="Proteomes" id="UP000009236">
    <property type="component" value="Chromosome"/>
</dbReference>
<evidence type="ECO:0000256" key="6">
    <source>
        <dbReference type="ARBA" id="ARBA00023136"/>
    </source>
</evidence>
<evidence type="ECO:0000256" key="7">
    <source>
        <dbReference type="SAM" id="Phobius"/>
    </source>
</evidence>
<proteinExistence type="inferred from homology"/>
<dbReference type="PANTHER" id="PTHR14463">
    <property type="entry name" value="LIPASE MATURATION FACTOR"/>
    <property type="match status" value="1"/>
</dbReference>
<keyword evidence="6 7" id="KW-0472">Membrane</keyword>
<accession>F6FUF5</accession>
<sequence length="497" mass="56356">MPEWWTWLAGWWATDDYDVARQVLQRGVAALLCLAFVQALGQFRPLLGERGLTPVPAFTARVRFRDAPSLFHWRYDDRLLAVVGWTGVVGSLSVVVGLAQAGPWWVPTLVFLLLWWLYLSIVDVGQRFYGFGWEMLLCEMAFLVAWLGSDAVPVPFLVVLAARWLLFRLELGAGLIKWRGGREWRDLTALDYHHETQPMPGPFSWHAHHLPRWWHRVEVVGNHVTQLGLPWLLWLPQPLPSVAGIAVVLTQGWLVVTGNFAWLNWAAIVLGAAMVSDTTWAFLLGWLPFVPDAGTAAGGAAGGAPGGLPVAYVVVVTLAVAGLAALSVRPALNLASRHQLMNASFDPLRLVNAYGAFGTVTRRRDEVVVEGTLAEHPGPDDWREYEFRGKPGDVMRRPPQVAPYHLRLDWVMWFLPLGSGGHLWFERFLLRLLEADPATLRLLRRDPFDGERPRWVRARMYRYRYTTPEERRRTGAWWVRSERGVVVDPVRLSQLRR</sequence>
<evidence type="ECO:0000256" key="3">
    <source>
        <dbReference type="ARBA" id="ARBA00022692"/>
    </source>
</evidence>
<evidence type="ECO:0000256" key="5">
    <source>
        <dbReference type="ARBA" id="ARBA00022989"/>
    </source>
</evidence>